<dbReference type="GO" id="GO:0070694">
    <property type="term" value="F:5-hydroxymethyl-dUMP N-hydrolase activity"/>
    <property type="evidence" value="ECO:0007669"/>
    <property type="project" value="TreeGrafter"/>
</dbReference>
<dbReference type="SUPFAM" id="SSF52309">
    <property type="entry name" value="N-(deoxy)ribosyltransferase-like"/>
    <property type="match status" value="1"/>
</dbReference>
<dbReference type="Gene3D" id="3.40.50.450">
    <property type="match status" value="1"/>
</dbReference>
<proteinExistence type="predicted"/>
<reference evidence="1 2" key="1">
    <citation type="submission" date="2020-08" db="EMBL/GenBank/DDBJ databases">
        <authorList>
            <person name="Canfield G.S."/>
            <person name="Duerkop B.A."/>
        </authorList>
    </citation>
    <scope>NUCLEOTIDE SEQUENCE [LARGE SCALE GENOMIC DNA]</scope>
</reference>
<dbReference type="GO" id="GO:0009159">
    <property type="term" value="P:deoxyribonucleoside monophosphate catabolic process"/>
    <property type="evidence" value="ECO:0007669"/>
    <property type="project" value="TreeGrafter"/>
</dbReference>
<sequence length="215" mass="25108">MKFKEKDLVRVDLGGEIKRVGRIDEFDPEDQHFPFAIDFPKRLDEDNYSKDCGWYSEWDIEEIKNELNVYLAGPFFSEKQVEIVKELRKALEENDTIGEVFVPMEHQMNDGELEEFTAPWAREVAKNDYIHVREADIVVAIVDFDGEDMDSGTAVEIGYAYALGKPVFLYHRNDHNIMVNLMATEVAQAYFTDAQQVKEYDFKEMKHIPFTGNYR</sequence>
<accession>A0A7L7SQH6</accession>
<dbReference type="InterPro" id="IPR007710">
    <property type="entry name" value="Nucleoside_deoxyribTrfase"/>
</dbReference>
<dbReference type="Pfam" id="PF05014">
    <property type="entry name" value="Nuc_deoxyrib_tr"/>
    <property type="match status" value="1"/>
</dbReference>
<evidence type="ECO:0000313" key="2">
    <source>
        <dbReference type="Proteomes" id="UP000516647"/>
    </source>
</evidence>
<organism evidence="1 2">
    <name type="scientific">Enterococcus phage 9183</name>
    <dbReference type="NCBI Taxonomy" id="2763102"/>
    <lineage>
        <taxon>Viruses</taxon>
        <taxon>Duplodnaviria</taxon>
        <taxon>Heunggongvirae</taxon>
        <taxon>Uroviricota</taxon>
        <taxon>Caudoviricetes</taxon>
        <taxon>Andrewesvirinae</taxon>
        <taxon>Denvervirus</taxon>
        <taxon>Denvervirus dv9183</taxon>
    </lineage>
</organism>
<dbReference type="InterPro" id="IPR051239">
    <property type="entry name" value="2'-dNMP_N-hydrolase"/>
</dbReference>
<evidence type="ECO:0000313" key="1">
    <source>
        <dbReference type="EMBL" id="QOC57508.1"/>
    </source>
</evidence>
<dbReference type="GO" id="GO:0016740">
    <property type="term" value="F:transferase activity"/>
    <property type="evidence" value="ECO:0007669"/>
    <property type="project" value="UniProtKB-KW"/>
</dbReference>
<keyword evidence="2" id="KW-1185">Reference proteome</keyword>
<dbReference type="Proteomes" id="UP000516647">
    <property type="component" value="Segment"/>
</dbReference>
<protein>
    <submittedName>
        <fullName evidence="1">Purine trans deoxyribosylase nucleoside deoxyribosyltransferase-I</fullName>
    </submittedName>
</protein>
<keyword evidence="1" id="KW-0808">Transferase</keyword>
<dbReference type="PANTHER" id="PTHR15364:SF0">
    <property type="entry name" value="2'-DEOXYNUCLEOSIDE 5'-PHOSPHATE N-HYDROLASE 1"/>
    <property type="match status" value="1"/>
</dbReference>
<dbReference type="PANTHER" id="PTHR15364">
    <property type="entry name" value="2'-DEOXYNUCLEOSIDE 5'-PHOSPHATE N-HYDROLASE 1"/>
    <property type="match status" value="1"/>
</dbReference>
<name>A0A7L7SQH6_9CAUD</name>
<dbReference type="EMBL" id="MT939241">
    <property type="protein sequence ID" value="QOC57508.1"/>
    <property type="molecule type" value="Genomic_DNA"/>
</dbReference>
<gene>
    <name evidence="1" type="ORF">phi9183_ORF015</name>
</gene>